<dbReference type="PANTHER" id="PTHR30576">
    <property type="entry name" value="COLANIC BIOSYNTHESIS UDP-GLUCOSE LIPID CARRIER TRANSFERASE"/>
    <property type="match status" value="1"/>
</dbReference>
<dbReference type="Pfam" id="PF02397">
    <property type="entry name" value="Bac_transf"/>
    <property type="match status" value="1"/>
</dbReference>
<evidence type="ECO:0000313" key="4">
    <source>
        <dbReference type="EMBL" id="AWO74559.1"/>
    </source>
</evidence>
<feature type="transmembrane region" description="Helical" evidence="2">
    <location>
        <begin position="27"/>
        <end position="50"/>
    </location>
</feature>
<keyword evidence="4" id="KW-0808">Transferase</keyword>
<keyword evidence="2" id="KW-1133">Transmembrane helix</keyword>
<accession>A0A2Z3NA52</accession>
<evidence type="ECO:0000313" key="5">
    <source>
        <dbReference type="Proteomes" id="UP000246996"/>
    </source>
</evidence>
<dbReference type="RefSeq" id="WP_081704423.1">
    <property type="nucleotide sequence ID" value="NZ_CP027303.2"/>
</dbReference>
<dbReference type="PANTHER" id="PTHR30576:SF8">
    <property type="entry name" value="UNDECAPRENYL-PHOSPHATE GALACTOSE PHOSPHOTRANSFERASE"/>
    <property type="match status" value="1"/>
</dbReference>
<name>A0A2Z3NA52_GEOTH</name>
<evidence type="ECO:0000259" key="3">
    <source>
        <dbReference type="Pfam" id="PF02397"/>
    </source>
</evidence>
<reference evidence="5" key="1">
    <citation type="submission" date="2018-02" db="EMBL/GenBank/DDBJ databases">
        <title>The complete genome of bacterial strain SGAirxxxx.</title>
        <authorList>
            <person name="Schuster S.C."/>
        </authorList>
    </citation>
    <scope>NUCLEOTIDE SEQUENCE [LARGE SCALE GENOMIC DNA]</scope>
    <source>
        <strain evidence="5">SGAir0734</strain>
    </source>
</reference>
<feature type="domain" description="Bacterial sugar transferase" evidence="3">
    <location>
        <begin position="22"/>
        <end position="197"/>
    </location>
</feature>
<protein>
    <submittedName>
        <fullName evidence="4">Sugar transferase</fullName>
    </submittedName>
</protein>
<dbReference type="InterPro" id="IPR003362">
    <property type="entry name" value="Bact_transf"/>
</dbReference>
<organism evidence="4 5">
    <name type="scientific">Geobacillus thermoleovorans</name>
    <name type="common">Bacillus thermoleovorans</name>
    <dbReference type="NCBI Taxonomy" id="33941"/>
    <lineage>
        <taxon>Bacteria</taxon>
        <taxon>Bacillati</taxon>
        <taxon>Bacillota</taxon>
        <taxon>Bacilli</taxon>
        <taxon>Bacillales</taxon>
        <taxon>Anoxybacillaceae</taxon>
        <taxon>Geobacillus</taxon>
        <taxon>Geobacillus thermoleovorans group</taxon>
    </lineage>
</organism>
<sequence>MNVSRNRPCHCNDRGGGSSILKRGFDFIVALMALIVLSPIMAATAVLVRWKLGSPVLFKQQRPGLHGKPFYLYKFRTMTDERDEKGELLPDHMRLTPFGRFLRKYSLDELPQLLNVLKGDLSLVGPRPLLMEYLELYTPEQARRHEVKPGITGWAQVNGRNAISWEEKFQLDVWYVDHQSFWLDVKILFLTVWKVLKSEGINHQGHVTMEKFTGVKEQKSG</sequence>
<dbReference type="AlphaFoldDB" id="A0A2Z3NA52"/>
<keyword evidence="2" id="KW-0812">Transmembrane</keyword>
<dbReference type="Proteomes" id="UP000246996">
    <property type="component" value="Chromosome"/>
</dbReference>
<dbReference type="EMBL" id="CP027303">
    <property type="protein sequence ID" value="AWO74559.1"/>
    <property type="molecule type" value="Genomic_DNA"/>
</dbReference>
<gene>
    <name evidence="4" type="ORF">C1N76_08535</name>
</gene>
<evidence type="ECO:0000256" key="1">
    <source>
        <dbReference type="ARBA" id="ARBA00006464"/>
    </source>
</evidence>
<comment type="similarity">
    <text evidence="1">Belongs to the bacterial sugar transferase family.</text>
</comment>
<proteinExistence type="inferred from homology"/>
<dbReference type="GO" id="GO:0016780">
    <property type="term" value="F:phosphotransferase activity, for other substituted phosphate groups"/>
    <property type="evidence" value="ECO:0007669"/>
    <property type="project" value="TreeGrafter"/>
</dbReference>
<keyword evidence="2" id="KW-0472">Membrane</keyword>
<evidence type="ECO:0000256" key="2">
    <source>
        <dbReference type="SAM" id="Phobius"/>
    </source>
</evidence>